<protein>
    <submittedName>
        <fullName evidence="1">Uncharacterized protein</fullName>
    </submittedName>
</protein>
<gene>
    <name evidence="1" type="ORF">A7U43_25935</name>
</gene>
<dbReference type="AlphaFoldDB" id="A0A172UT80"/>
<reference evidence="1 2" key="1">
    <citation type="submission" date="2016-05" db="EMBL/GenBank/DDBJ databases">
        <title>Complete genome sequence of a phthalic acid esters degrading Mycobacterium sp. YC-RL4.</title>
        <authorList>
            <person name="Ren L."/>
            <person name="Fan S."/>
            <person name="Ruth N."/>
            <person name="Jia Y."/>
            <person name="Wang J."/>
            <person name="Qiao C."/>
        </authorList>
    </citation>
    <scope>NUCLEOTIDE SEQUENCE [LARGE SCALE GENOMIC DNA]</scope>
    <source>
        <strain evidence="1 2">YC-RL4</strain>
    </source>
</reference>
<organism evidence="1 2">
    <name type="scientific">Mycobacterium adipatum</name>
    <dbReference type="NCBI Taxonomy" id="1682113"/>
    <lineage>
        <taxon>Bacteria</taxon>
        <taxon>Bacillati</taxon>
        <taxon>Actinomycetota</taxon>
        <taxon>Actinomycetes</taxon>
        <taxon>Mycobacteriales</taxon>
        <taxon>Mycobacteriaceae</taxon>
        <taxon>Mycobacterium</taxon>
    </lineage>
</organism>
<proteinExistence type="predicted"/>
<accession>A0A172UT80</accession>
<dbReference type="OrthoDB" id="4045431at2"/>
<dbReference type="RefSeq" id="WP_068000764.1">
    <property type="nucleotide sequence ID" value="NZ_CP015596.1"/>
</dbReference>
<dbReference type="EMBL" id="CP015596">
    <property type="protein sequence ID" value="ANE82236.1"/>
    <property type="molecule type" value="Genomic_DNA"/>
</dbReference>
<sequence>MGDPERRGAVVEWVRTVGDPWIQTEHPPAPGSPLAGDDKAEPKVSAIARFGIATAVDHLGLVVDAMESDRLFRIYAPLTALRTALYTAAHTQWLLTPRTRAGRQVRALRMELKNQVEQRKAISGFTGDHMSAHLVEERDKAVESVKAHIETLKERGANLVDGMAAEDARALLGGAVLTEPLNMVEILQGLVDEHTDVGQGIRHLWRTGSAAAHGYHWGAMHTGNASEFDESGFNMSLYGSMMMVKDALELYENRATNHLAQA</sequence>
<name>A0A172UT80_9MYCO</name>
<dbReference type="KEGG" id="madi:A7U43_25935"/>
<evidence type="ECO:0000313" key="1">
    <source>
        <dbReference type="EMBL" id="ANE82236.1"/>
    </source>
</evidence>
<keyword evidence="2" id="KW-1185">Reference proteome</keyword>
<dbReference type="Proteomes" id="UP000077143">
    <property type="component" value="Chromosome"/>
</dbReference>
<evidence type="ECO:0000313" key="2">
    <source>
        <dbReference type="Proteomes" id="UP000077143"/>
    </source>
</evidence>